<proteinExistence type="predicted"/>
<dbReference type="InterPro" id="IPR045838">
    <property type="entry name" value="DEPDC5_CTD"/>
</dbReference>
<evidence type="ECO:0000313" key="6">
    <source>
        <dbReference type="Proteomes" id="UP000663832"/>
    </source>
</evidence>
<dbReference type="Proteomes" id="UP000663868">
    <property type="component" value="Unassembled WGS sequence"/>
</dbReference>
<dbReference type="Proteomes" id="UP000663877">
    <property type="component" value="Unassembled WGS sequence"/>
</dbReference>
<evidence type="ECO:0000313" key="4">
    <source>
        <dbReference type="EMBL" id="CAF1434823.1"/>
    </source>
</evidence>
<evidence type="ECO:0000313" key="5">
    <source>
        <dbReference type="EMBL" id="CAF4099883.1"/>
    </source>
</evidence>
<evidence type="ECO:0000313" key="7">
    <source>
        <dbReference type="Proteomes" id="UP000663868"/>
    </source>
</evidence>
<protein>
    <recommendedName>
        <fullName evidence="1">DEPDC5 C-terminal domain-containing protein</fullName>
    </recommendedName>
</protein>
<keyword evidence="6" id="KW-1185">Reference proteome</keyword>
<dbReference type="OrthoDB" id="39497at2759"/>
<evidence type="ECO:0000313" key="2">
    <source>
        <dbReference type="EMBL" id="CAF1139274.1"/>
    </source>
</evidence>
<dbReference type="PANTHER" id="PTHR13179:SF8">
    <property type="entry name" value="GATOR COMPLEX PROTEIN DEPDC5"/>
    <property type="match status" value="1"/>
</dbReference>
<feature type="domain" description="DEPDC5 C-terminal" evidence="1">
    <location>
        <begin position="2"/>
        <end position="69"/>
    </location>
</feature>
<dbReference type="EMBL" id="CAJNOE010000412">
    <property type="protein sequence ID" value="CAF1202851.1"/>
    <property type="molecule type" value="Genomic_DNA"/>
</dbReference>
<dbReference type="GO" id="GO:0034198">
    <property type="term" value="P:cellular response to amino acid starvation"/>
    <property type="evidence" value="ECO:0007669"/>
    <property type="project" value="TreeGrafter"/>
</dbReference>
<dbReference type="EMBL" id="CAJNOM010000432">
    <property type="protein sequence ID" value="CAF1434823.1"/>
    <property type="molecule type" value="Genomic_DNA"/>
</dbReference>
<dbReference type="GO" id="GO:0005096">
    <property type="term" value="F:GTPase activator activity"/>
    <property type="evidence" value="ECO:0007669"/>
    <property type="project" value="InterPro"/>
</dbReference>
<dbReference type="InterPro" id="IPR027244">
    <property type="entry name" value="IML1"/>
</dbReference>
<dbReference type="GO" id="GO:0005765">
    <property type="term" value="C:lysosomal membrane"/>
    <property type="evidence" value="ECO:0007669"/>
    <property type="project" value="TreeGrafter"/>
</dbReference>
<dbReference type="GO" id="GO:0010508">
    <property type="term" value="P:positive regulation of autophagy"/>
    <property type="evidence" value="ECO:0007669"/>
    <property type="project" value="TreeGrafter"/>
</dbReference>
<dbReference type="AlphaFoldDB" id="A0A819UQT0"/>
<dbReference type="EMBL" id="CAJOBB010004704">
    <property type="protein sequence ID" value="CAF4099883.1"/>
    <property type="molecule type" value="Genomic_DNA"/>
</dbReference>
<dbReference type="EMBL" id="CAJNOI010000156">
    <property type="protein sequence ID" value="CAF1139274.1"/>
    <property type="molecule type" value="Genomic_DNA"/>
</dbReference>
<evidence type="ECO:0000313" key="3">
    <source>
        <dbReference type="EMBL" id="CAF1202851.1"/>
    </source>
</evidence>
<comment type="caution">
    <text evidence="5">The sequence shown here is derived from an EMBL/GenBank/DDBJ whole genome shotgun (WGS) entry which is preliminary data.</text>
</comment>
<sequence length="134" mass="15733">MSDRREWTTTHYHSFYNPHCLFELEIRRLVATLCILGDLITQWLQRTGIILSSNQVAFHLVSIPCDPFAEFDALRGKKWRSSQTGEEKYQDIMSADFRAFCVNNNNRSVNFWNELNDLANEKINEKQQKSSNDN</sequence>
<dbReference type="GO" id="GO:1904262">
    <property type="term" value="P:negative regulation of TORC1 signaling"/>
    <property type="evidence" value="ECO:0007669"/>
    <property type="project" value="TreeGrafter"/>
</dbReference>
<name>A0A819UQT0_9BILA</name>
<accession>A0A819UQT0</accession>
<dbReference type="Proteomes" id="UP000663860">
    <property type="component" value="Unassembled WGS sequence"/>
</dbReference>
<dbReference type="Pfam" id="PF19418">
    <property type="entry name" value="DEPDC5_CTD"/>
    <property type="match status" value="1"/>
</dbReference>
<organism evidence="5 7">
    <name type="scientific">Adineta steineri</name>
    <dbReference type="NCBI Taxonomy" id="433720"/>
    <lineage>
        <taxon>Eukaryota</taxon>
        <taxon>Metazoa</taxon>
        <taxon>Spiralia</taxon>
        <taxon>Gnathifera</taxon>
        <taxon>Rotifera</taxon>
        <taxon>Eurotatoria</taxon>
        <taxon>Bdelloidea</taxon>
        <taxon>Adinetida</taxon>
        <taxon>Adinetidae</taxon>
        <taxon>Adineta</taxon>
    </lineage>
</organism>
<evidence type="ECO:0000259" key="1">
    <source>
        <dbReference type="Pfam" id="PF19418"/>
    </source>
</evidence>
<dbReference type="Proteomes" id="UP000663832">
    <property type="component" value="Unassembled WGS sequence"/>
</dbReference>
<gene>
    <name evidence="2" type="ORF">BJG266_LOCUS23452</name>
    <name evidence="3" type="ORF">IZO911_LOCUS28715</name>
    <name evidence="5" type="ORF">KXQ929_LOCUS34462</name>
    <name evidence="4" type="ORF">QVE165_LOCUS39204</name>
</gene>
<dbReference type="PANTHER" id="PTHR13179">
    <property type="entry name" value="DEP DOMAIN CONTAINING PROTEIN 5"/>
    <property type="match status" value="1"/>
</dbReference>
<dbReference type="GO" id="GO:1990130">
    <property type="term" value="C:GATOR1 complex"/>
    <property type="evidence" value="ECO:0007669"/>
    <property type="project" value="TreeGrafter"/>
</dbReference>
<reference evidence="5" key="1">
    <citation type="submission" date="2021-02" db="EMBL/GenBank/DDBJ databases">
        <authorList>
            <person name="Nowell W R."/>
        </authorList>
    </citation>
    <scope>NUCLEOTIDE SEQUENCE</scope>
</reference>